<reference evidence="8 9" key="1">
    <citation type="submission" date="2019-03" db="EMBL/GenBank/DDBJ databases">
        <title>Genomic Encyclopedia of Type Strains, Phase IV (KMG-IV): sequencing the most valuable type-strain genomes for metagenomic binning, comparative biology and taxonomic classification.</title>
        <authorList>
            <person name="Goeker M."/>
        </authorList>
    </citation>
    <scope>NUCLEOTIDE SEQUENCE [LARGE SCALE GENOMIC DNA]</scope>
    <source>
        <strain evidence="8 9">DSM 7445</strain>
    </source>
</reference>
<dbReference type="CDD" id="cd00383">
    <property type="entry name" value="trans_reg_C"/>
    <property type="match status" value="1"/>
</dbReference>
<dbReference type="InterPro" id="IPR001867">
    <property type="entry name" value="OmpR/PhoB-type_DNA-bd"/>
</dbReference>
<evidence type="ECO:0000256" key="1">
    <source>
        <dbReference type="ARBA" id="ARBA00023015"/>
    </source>
</evidence>
<protein>
    <submittedName>
        <fullName evidence="8">Two-component system OmpR family response regulator/two-component system response regulator QseB</fullName>
    </submittedName>
</protein>
<dbReference type="PROSITE" id="PS51755">
    <property type="entry name" value="OMPR_PHOB"/>
    <property type="match status" value="1"/>
</dbReference>
<dbReference type="Pfam" id="PF00486">
    <property type="entry name" value="Trans_reg_C"/>
    <property type="match status" value="1"/>
</dbReference>
<dbReference type="SMART" id="SM00448">
    <property type="entry name" value="REC"/>
    <property type="match status" value="1"/>
</dbReference>
<evidence type="ECO:0000313" key="9">
    <source>
        <dbReference type="Proteomes" id="UP000295382"/>
    </source>
</evidence>
<feature type="modified residue" description="4-aspartylphosphate" evidence="4">
    <location>
        <position position="51"/>
    </location>
</feature>
<dbReference type="Gene3D" id="1.10.10.10">
    <property type="entry name" value="Winged helix-like DNA-binding domain superfamily/Winged helix DNA-binding domain"/>
    <property type="match status" value="1"/>
</dbReference>
<sequence>MKVLLVEDDLMIGENIQIALEGEGVSAEWVRGGADAEAALAAGSYDAMLLDLGLPQKDGIDVLRGLRARKNNLPVLVLTARDTVAQRVLGLNSGADDYMLKPFDLEELLARLHALVRRARGGVEALYRKGDVTVNCETRQVLADGKQVLLSSREWSILDALVARPGAILSRAQLEERLYGWSADVESNAVEVYIHGLRKKLGSQFIVNVRGLGYMVEKT</sequence>
<dbReference type="InterPro" id="IPR001789">
    <property type="entry name" value="Sig_transdc_resp-reg_receiver"/>
</dbReference>
<dbReference type="CDD" id="cd17624">
    <property type="entry name" value="REC_OmpR_PmrA-like"/>
    <property type="match status" value="1"/>
</dbReference>
<evidence type="ECO:0000256" key="2">
    <source>
        <dbReference type="ARBA" id="ARBA00023125"/>
    </source>
</evidence>
<dbReference type="Gene3D" id="6.10.250.690">
    <property type="match status" value="1"/>
</dbReference>
<gene>
    <name evidence="8" type="ORF">EDC30_105267</name>
</gene>
<organism evidence="8 9">
    <name type="scientific">Paucimonas lemoignei</name>
    <name type="common">Pseudomonas lemoignei</name>
    <dbReference type="NCBI Taxonomy" id="29443"/>
    <lineage>
        <taxon>Bacteria</taxon>
        <taxon>Pseudomonadati</taxon>
        <taxon>Pseudomonadota</taxon>
        <taxon>Betaproteobacteria</taxon>
        <taxon>Burkholderiales</taxon>
        <taxon>Burkholderiaceae</taxon>
        <taxon>Paucimonas</taxon>
    </lineage>
</organism>
<dbReference type="Pfam" id="PF00072">
    <property type="entry name" value="Response_reg"/>
    <property type="match status" value="1"/>
</dbReference>
<evidence type="ECO:0000256" key="4">
    <source>
        <dbReference type="PROSITE-ProRule" id="PRU00169"/>
    </source>
</evidence>
<feature type="domain" description="OmpR/PhoB-type" evidence="7">
    <location>
        <begin position="124"/>
        <end position="218"/>
    </location>
</feature>
<dbReference type="GO" id="GO:0032993">
    <property type="term" value="C:protein-DNA complex"/>
    <property type="evidence" value="ECO:0007669"/>
    <property type="project" value="TreeGrafter"/>
</dbReference>
<dbReference type="PANTHER" id="PTHR48111:SF67">
    <property type="entry name" value="TRANSCRIPTIONAL REGULATORY PROTEIN TCTD"/>
    <property type="match status" value="1"/>
</dbReference>
<dbReference type="InterPro" id="IPR011006">
    <property type="entry name" value="CheY-like_superfamily"/>
</dbReference>
<evidence type="ECO:0000256" key="5">
    <source>
        <dbReference type="PROSITE-ProRule" id="PRU01091"/>
    </source>
</evidence>
<proteinExistence type="predicted"/>
<evidence type="ECO:0000256" key="3">
    <source>
        <dbReference type="ARBA" id="ARBA00023163"/>
    </source>
</evidence>
<dbReference type="PROSITE" id="PS50110">
    <property type="entry name" value="RESPONSE_REGULATORY"/>
    <property type="match status" value="1"/>
</dbReference>
<evidence type="ECO:0000259" key="7">
    <source>
        <dbReference type="PROSITE" id="PS51755"/>
    </source>
</evidence>
<dbReference type="RefSeq" id="WP_132258752.1">
    <property type="nucleotide sequence ID" value="NZ_SLZQ01000005.1"/>
</dbReference>
<dbReference type="InterPro" id="IPR036388">
    <property type="entry name" value="WH-like_DNA-bd_sf"/>
</dbReference>
<evidence type="ECO:0000313" key="8">
    <source>
        <dbReference type="EMBL" id="TCS37044.1"/>
    </source>
</evidence>
<keyword evidence="9" id="KW-1185">Reference proteome</keyword>
<dbReference type="OrthoDB" id="9802426at2"/>
<evidence type="ECO:0000259" key="6">
    <source>
        <dbReference type="PROSITE" id="PS50110"/>
    </source>
</evidence>
<dbReference type="SMART" id="SM00862">
    <property type="entry name" value="Trans_reg_C"/>
    <property type="match status" value="1"/>
</dbReference>
<dbReference type="GO" id="GO:0000976">
    <property type="term" value="F:transcription cis-regulatory region binding"/>
    <property type="evidence" value="ECO:0007669"/>
    <property type="project" value="TreeGrafter"/>
</dbReference>
<keyword evidence="2 5" id="KW-0238">DNA-binding</keyword>
<feature type="DNA-binding region" description="OmpR/PhoB-type" evidence="5">
    <location>
        <begin position="124"/>
        <end position="218"/>
    </location>
</feature>
<dbReference type="SUPFAM" id="SSF52172">
    <property type="entry name" value="CheY-like"/>
    <property type="match status" value="1"/>
</dbReference>
<feature type="domain" description="Response regulatory" evidence="6">
    <location>
        <begin position="2"/>
        <end position="116"/>
    </location>
</feature>
<dbReference type="AlphaFoldDB" id="A0A4R3HW93"/>
<comment type="caution">
    <text evidence="8">The sequence shown here is derived from an EMBL/GenBank/DDBJ whole genome shotgun (WGS) entry which is preliminary data.</text>
</comment>
<dbReference type="GO" id="GO:0006355">
    <property type="term" value="P:regulation of DNA-templated transcription"/>
    <property type="evidence" value="ECO:0007669"/>
    <property type="project" value="InterPro"/>
</dbReference>
<dbReference type="GO" id="GO:0005829">
    <property type="term" value="C:cytosol"/>
    <property type="evidence" value="ECO:0007669"/>
    <property type="project" value="TreeGrafter"/>
</dbReference>
<dbReference type="GO" id="GO:0000156">
    <property type="term" value="F:phosphorelay response regulator activity"/>
    <property type="evidence" value="ECO:0007669"/>
    <property type="project" value="TreeGrafter"/>
</dbReference>
<accession>A0A4R3HW93</accession>
<keyword evidence="1" id="KW-0805">Transcription regulation</keyword>
<dbReference type="Gene3D" id="3.40.50.2300">
    <property type="match status" value="1"/>
</dbReference>
<name>A0A4R3HW93_PAULE</name>
<keyword evidence="3" id="KW-0804">Transcription</keyword>
<keyword evidence="4" id="KW-0597">Phosphoprotein</keyword>
<dbReference type="InterPro" id="IPR039420">
    <property type="entry name" value="WalR-like"/>
</dbReference>
<dbReference type="PANTHER" id="PTHR48111">
    <property type="entry name" value="REGULATOR OF RPOS"/>
    <property type="match status" value="1"/>
</dbReference>
<dbReference type="EMBL" id="SLZQ01000005">
    <property type="protein sequence ID" value="TCS37044.1"/>
    <property type="molecule type" value="Genomic_DNA"/>
</dbReference>
<dbReference type="Proteomes" id="UP000295382">
    <property type="component" value="Unassembled WGS sequence"/>
</dbReference>